<keyword evidence="3" id="KW-0238">DNA-binding</keyword>
<dbReference type="EMBL" id="AFHG01000052">
    <property type="protein sequence ID" value="EGK71117.1"/>
    <property type="molecule type" value="Genomic_DNA"/>
</dbReference>
<dbReference type="InterPro" id="IPR036388">
    <property type="entry name" value="WH-like_DNA-bd_sf"/>
</dbReference>
<reference evidence="6 7" key="1">
    <citation type="journal article" date="2011" name="J. Bacteriol.">
        <title>Genome sequence of Methyloversatilis universalis FAM5T, a methylotrophic representative of the order Rhodocyclales.</title>
        <authorList>
            <person name="Kittichotirat W."/>
            <person name="Good N.M."/>
            <person name="Hall R."/>
            <person name="Bringel F."/>
            <person name="Lajus A."/>
            <person name="Medigue C."/>
            <person name="Smalley N.E."/>
            <person name="Beck D."/>
            <person name="Bumgarner R."/>
            <person name="Vuilleumier S."/>
            <person name="Kalyuzhnaya M.G."/>
        </authorList>
    </citation>
    <scope>NUCLEOTIDE SEQUENCE [LARGE SCALE GENOMIC DNA]</scope>
    <source>
        <strain evidence="7">ATCC BAA-1314 / JCM 13912 / FAM5</strain>
    </source>
</reference>
<dbReference type="STRING" id="1000565.METUNv1_02503"/>
<evidence type="ECO:0000256" key="2">
    <source>
        <dbReference type="ARBA" id="ARBA00023015"/>
    </source>
</evidence>
<dbReference type="FunFam" id="3.40.190.290:FF:000001">
    <property type="entry name" value="Transcriptional regulator, LysR family"/>
    <property type="match status" value="1"/>
</dbReference>
<evidence type="ECO:0000313" key="6">
    <source>
        <dbReference type="EMBL" id="EGK71117.1"/>
    </source>
</evidence>
<dbReference type="Gene3D" id="1.10.10.10">
    <property type="entry name" value="Winged helix-like DNA-binding domain superfamily/Winged helix DNA-binding domain"/>
    <property type="match status" value="1"/>
</dbReference>
<dbReference type="PANTHER" id="PTHR30537:SF21">
    <property type="entry name" value="HTH-TYPE TRANSCRIPTIONAL REGULATOR SINR-RELATED"/>
    <property type="match status" value="1"/>
</dbReference>
<evidence type="ECO:0000259" key="5">
    <source>
        <dbReference type="PROSITE" id="PS50931"/>
    </source>
</evidence>
<dbReference type="GO" id="GO:0043565">
    <property type="term" value="F:sequence-specific DNA binding"/>
    <property type="evidence" value="ECO:0007669"/>
    <property type="project" value="TreeGrafter"/>
</dbReference>
<name>F5RDY6_METUF</name>
<dbReference type="CDD" id="cd08422">
    <property type="entry name" value="PBP2_CrgA_like"/>
    <property type="match status" value="1"/>
</dbReference>
<dbReference type="InterPro" id="IPR036390">
    <property type="entry name" value="WH_DNA-bd_sf"/>
</dbReference>
<dbReference type="RefSeq" id="WP_008062143.1">
    <property type="nucleotide sequence ID" value="NZ_AFHG01000052.1"/>
</dbReference>
<evidence type="ECO:0000256" key="4">
    <source>
        <dbReference type="ARBA" id="ARBA00023163"/>
    </source>
</evidence>
<dbReference type="AlphaFoldDB" id="F5RDY6"/>
<dbReference type="InterPro" id="IPR058163">
    <property type="entry name" value="LysR-type_TF_proteobact-type"/>
</dbReference>
<evidence type="ECO:0000313" key="7">
    <source>
        <dbReference type="Proteomes" id="UP000005019"/>
    </source>
</evidence>
<protein>
    <submittedName>
        <fullName evidence="6">Transcriptional regulator, LysR family</fullName>
    </submittedName>
</protein>
<dbReference type="eggNOG" id="COG0583">
    <property type="taxonomic scope" value="Bacteria"/>
</dbReference>
<comment type="similarity">
    <text evidence="1">Belongs to the LysR transcriptional regulatory family.</text>
</comment>
<dbReference type="Pfam" id="PF00126">
    <property type="entry name" value="HTH_1"/>
    <property type="match status" value="1"/>
</dbReference>
<dbReference type="GO" id="GO:0006351">
    <property type="term" value="P:DNA-templated transcription"/>
    <property type="evidence" value="ECO:0007669"/>
    <property type="project" value="TreeGrafter"/>
</dbReference>
<keyword evidence="2" id="KW-0805">Transcription regulation</keyword>
<dbReference type="SUPFAM" id="SSF46785">
    <property type="entry name" value="Winged helix' DNA-binding domain"/>
    <property type="match status" value="1"/>
</dbReference>
<organism evidence="6 7">
    <name type="scientific">Methyloversatilis universalis (strain ATCC BAA-1314 / DSM 25237 / JCM 13912 / CCUG 52030 / FAM5)</name>
    <dbReference type="NCBI Taxonomy" id="1000565"/>
    <lineage>
        <taxon>Bacteria</taxon>
        <taxon>Pseudomonadati</taxon>
        <taxon>Pseudomonadota</taxon>
        <taxon>Betaproteobacteria</taxon>
        <taxon>Nitrosomonadales</taxon>
        <taxon>Sterolibacteriaceae</taxon>
        <taxon>Methyloversatilis</taxon>
    </lineage>
</organism>
<keyword evidence="4" id="KW-0804">Transcription</keyword>
<comment type="caution">
    <text evidence="6">The sequence shown here is derived from an EMBL/GenBank/DDBJ whole genome shotgun (WGS) entry which is preliminary data.</text>
</comment>
<dbReference type="Pfam" id="PF03466">
    <property type="entry name" value="LysR_substrate"/>
    <property type="match status" value="1"/>
</dbReference>
<dbReference type="GO" id="GO:0003700">
    <property type="term" value="F:DNA-binding transcription factor activity"/>
    <property type="evidence" value="ECO:0007669"/>
    <property type="project" value="InterPro"/>
</dbReference>
<dbReference type="SUPFAM" id="SSF53850">
    <property type="entry name" value="Periplasmic binding protein-like II"/>
    <property type="match status" value="1"/>
</dbReference>
<proteinExistence type="inferred from homology"/>
<feature type="domain" description="HTH lysR-type" evidence="5">
    <location>
        <begin position="10"/>
        <end position="67"/>
    </location>
</feature>
<dbReference type="Gene3D" id="3.40.190.290">
    <property type="match status" value="1"/>
</dbReference>
<dbReference type="InterPro" id="IPR005119">
    <property type="entry name" value="LysR_subst-bd"/>
</dbReference>
<evidence type="ECO:0000256" key="1">
    <source>
        <dbReference type="ARBA" id="ARBA00009437"/>
    </source>
</evidence>
<accession>F5RDY6</accession>
<dbReference type="PROSITE" id="PS50931">
    <property type="entry name" value="HTH_LYSR"/>
    <property type="match status" value="1"/>
</dbReference>
<dbReference type="FunFam" id="1.10.10.10:FF:000001">
    <property type="entry name" value="LysR family transcriptional regulator"/>
    <property type="match status" value="1"/>
</dbReference>
<dbReference type="PANTHER" id="PTHR30537">
    <property type="entry name" value="HTH-TYPE TRANSCRIPTIONAL REGULATOR"/>
    <property type="match status" value="1"/>
</dbReference>
<sequence length="314" mass="34683">MTRTLHTPDLTLSQLELFVRIADAGSLSAAARQLQLTPAAASAALKRLEAAFGARLVERSTRSMRLTGEGELLRDHARRALGELDDARAQLGAGRETLSGDIHLAAPSDLGRGALSAMLDRFIEQHPGVRLTLYLSDTVQDLVRERVDLAVRYGELPDSSLVARRLHVTRRVLVASPAYIERHGAPQQPADLGRHNCLVLYRGGRPHLTWRFMRAGTETRVRVQGNRMAWDGAIVRQWALEGLGIATKARLDVADDLRSGRLVELLTDWRGEDFPLHALLPAGRHMPLRVRRLLDFLGDCFAQVEPELRASSGG</sequence>
<gene>
    <name evidence="6" type="ORF">METUNv1_02503</name>
</gene>
<dbReference type="Proteomes" id="UP000005019">
    <property type="component" value="Unassembled WGS sequence"/>
</dbReference>
<keyword evidence="7" id="KW-1185">Reference proteome</keyword>
<evidence type="ECO:0000256" key="3">
    <source>
        <dbReference type="ARBA" id="ARBA00023125"/>
    </source>
</evidence>
<dbReference type="InterPro" id="IPR000847">
    <property type="entry name" value="LysR_HTH_N"/>
</dbReference>